<keyword evidence="2" id="KW-1185">Reference proteome</keyword>
<name>A0ABD2Y7T6_9GENT</name>
<gene>
    <name evidence="1" type="ORF">ACH5RR_037230</name>
</gene>
<evidence type="ECO:0000313" key="2">
    <source>
        <dbReference type="Proteomes" id="UP001630127"/>
    </source>
</evidence>
<dbReference type="AlphaFoldDB" id="A0ABD2Y7T6"/>
<reference evidence="1 2" key="1">
    <citation type="submission" date="2024-11" db="EMBL/GenBank/DDBJ databases">
        <title>A near-complete genome assembly of Cinchona calisaya.</title>
        <authorList>
            <person name="Lian D.C."/>
            <person name="Zhao X.W."/>
            <person name="Wei L."/>
        </authorList>
    </citation>
    <scope>NUCLEOTIDE SEQUENCE [LARGE SCALE GENOMIC DNA]</scope>
    <source>
        <tissue evidence="1">Nenye</tissue>
    </source>
</reference>
<proteinExistence type="predicted"/>
<dbReference type="EMBL" id="JBJUIK010000015">
    <property type="protein sequence ID" value="KAL3502781.1"/>
    <property type="molecule type" value="Genomic_DNA"/>
</dbReference>
<evidence type="ECO:0000313" key="1">
    <source>
        <dbReference type="EMBL" id="KAL3502781.1"/>
    </source>
</evidence>
<comment type="caution">
    <text evidence="1">The sequence shown here is derived from an EMBL/GenBank/DDBJ whole genome shotgun (WGS) entry which is preliminary data.</text>
</comment>
<protein>
    <submittedName>
        <fullName evidence="1">Uncharacterized protein</fullName>
    </submittedName>
</protein>
<sequence>MGHNIGGKRSLACCKSDIVRKIKDNSLDSVSIAFKIAKLENMHWRGVLLTQFACIMIKFEEEVEAESARRTHARQNCSPSAPTPEALCPARTCASLQCMCTNRWVGYKT</sequence>
<organism evidence="1 2">
    <name type="scientific">Cinchona calisaya</name>
    <dbReference type="NCBI Taxonomy" id="153742"/>
    <lineage>
        <taxon>Eukaryota</taxon>
        <taxon>Viridiplantae</taxon>
        <taxon>Streptophyta</taxon>
        <taxon>Embryophyta</taxon>
        <taxon>Tracheophyta</taxon>
        <taxon>Spermatophyta</taxon>
        <taxon>Magnoliopsida</taxon>
        <taxon>eudicotyledons</taxon>
        <taxon>Gunneridae</taxon>
        <taxon>Pentapetalae</taxon>
        <taxon>asterids</taxon>
        <taxon>lamiids</taxon>
        <taxon>Gentianales</taxon>
        <taxon>Rubiaceae</taxon>
        <taxon>Cinchonoideae</taxon>
        <taxon>Cinchoneae</taxon>
        <taxon>Cinchona</taxon>
    </lineage>
</organism>
<dbReference type="Proteomes" id="UP001630127">
    <property type="component" value="Unassembled WGS sequence"/>
</dbReference>
<accession>A0ABD2Y7T6</accession>